<dbReference type="OrthoDB" id="7361360at2"/>
<reference evidence="1 2" key="1">
    <citation type="journal article" date="2005" name="DNA Res.">
        <title>Complete genome sequence of the facultative anaerobic magnetotactic bacterium Magnetospirillum sp. strain AMB-1.</title>
        <authorList>
            <person name="Matsunaga T."/>
            <person name="Okamura Y."/>
            <person name="Fukuda Y."/>
            <person name="Wahyudi A.T."/>
            <person name="Murase Y."/>
            <person name="Takeyama H."/>
        </authorList>
    </citation>
    <scope>NUCLEOTIDE SEQUENCE [LARGE SCALE GENOMIC DNA]</scope>
    <source>
        <strain evidence="2">ATCC 700264 / AMB-1</strain>
    </source>
</reference>
<organism evidence="1 2">
    <name type="scientific">Paramagnetospirillum magneticum (strain ATCC 700264 / AMB-1)</name>
    <name type="common">Magnetospirillum magneticum</name>
    <dbReference type="NCBI Taxonomy" id="342108"/>
    <lineage>
        <taxon>Bacteria</taxon>
        <taxon>Pseudomonadati</taxon>
        <taxon>Pseudomonadota</taxon>
        <taxon>Alphaproteobacteria</taxon>
        <taxon>Rhodospirillales</taxon>
        <taxon>Magnetospirillaceae</taxon>
        <taxon>Paramagnetospirillum</taxon>
    </lineage>
</organism>
<name>Q2W1M8_PARM1</name>
<protein>
    <submittedName>
        <fullName evidence="1">Uncharacterized protein</fullName>
    </submittedName>
</protein>
<gene>
    <name evidence="1" type="ordered locus">amb3443</name>
</gene>
<dbReference type="AlphaFoldDB" id="Q2W1M8"/>
<accession>Q2W1M8</accession>
<evidence type="ECO:0000313" key="2">
    <source>
        <dbReference type="Proteomes" id="UP000007058"/>
    </source>
</evidence>
<sequence>MNNQITPVTVTTSQTLLKAAMADLERATPNSRPGDKVSLVANQWQDTFIMTARYGWLRLPH</sequence>
<dbReference type="Proteomes" id="UP000007058">
    <property type="component" value="Chromosome"/>
</dbReference>
<dbReference type="EMBL" id="AP007255">
    <property type="protein sequence ID" value="BAE52247.1"/>
    <property type="molecule type" value="Genomic_DNA"/>
</dbReference>
<keyword evidence="2" id="KW-1185">Reference proteome</keyword>
<proteinExistence type="predicted"/>
<dbReference type="RefSeq" id="WP_011385803.1">
    <property type="nucleotide sequence ID" value="NC_007626.1"/>
</dbReference>
<dbReference type="KEGG" id="mag:amb3443"/>
<evidence type="ECO:0000313" key="1">
    <source>
        <dbReference type="EMBL" id="BAE52247.1"/>
    </source>
</evidence>
<dbReference type="HOGENOM" id="CLU_2917164_0_0_5"/>